<keyword evidence="3" id="KW-1185">Reference proteome</keyword>
<dbReference type="AlphaFoldDB" id="A0A395G999"/>
<organism evidence="2 3">
    <name type="scientific">Macrococcoides goetzii</name>
    <dbReference type="NCBI Taxonomy" id="1891097"/>
    <lineage>
        <taxon>Bacteria</taxon>
        <taxon>Bacillati</taxon>
        <taxon>Bacillota</taxon>
        <taxon>Bacilli</taxon>
        <taxon>Bacillales</taxon>
        <taxon>Staphylococcaceae</taxon>
        <taxon>Macrococcoides</taxon>
    </lineage>
</organism>
<proteinExistence type="predicted"/>
<reference evidence="2 3" key="1">
    <citation type="journal article" date="2018" name="Front. Microbiol.">
        <title>Description and Comparative Genomics of Macrococcus caseolyticus subsp. hominis subsp. nov., Macrococcus goetzii sp. nov., Macrococcus epidermidis sp. nov., and Macrococcus bohemicus sp. nov., Novel Macrococci From Human Clinical Material With Virulence Potential and Suspected Uptake of Foreign DNA by Natural Transformation.</title>
        <authorList>
            <person name="Maslanova I."/>
            <person name="Wertheimer Z."/>
            <person name="Sedlacek I."/>
            <person name="Svec P."/>
            <person name="Indrakova A."/>
            <person name="Kovarovic V."/>
            <person name="Schumann P."/>
            <person name="Sproer C."/>
            <person name="Kralova S."/>
            <person name="Sedo O."/>
            <person name="Kristofova L."/>
            <person name="Vrbovska V."/>
            <person name="Fuzik T."/>
            <person name="Petras P."/>
            <person name="Zdrahal Z."/>
            <person name="Ruzickova V."/>
            <person name="Doskar J."/>
            <person name="Pantucek R."/>
        </authorList>
    </citation>
    <scope>NUCLEOTIDE SEQUENCE [LARGE SCALE GENOMIC DNA]</scope>
    <source>
        <strain evidence="2 3">CCM 4927</strain>
    </source>
</reference>
<keyword evidence="1" id="KW-1133">Transmembrane helix</keyword>
<feature type="transmembrane region" description="Helical" evidence="1">
    <location>
        <begin position="101"/>
        <end position="121"/>
    </location>
</feature>
<accession>A0A395G999</accession>
<keyword evidence="1" id="KW-0812">Transmembrane</keyword>
<protein>
    <submittedName>
        <fullName evidence="2">Uncharacterized protein</fullName>
    </submittedName>
</protein>
<evidence type="ECO:0000313" key="2">
    <source>
        <dbReference type="EMBL" id="RAI80584.1"/>
    </source>
</evidence>
<feature type="transmembrane region" description="Helical" evidence="1">
    <location>
        <begin position="127"/>
        <end position="150"/>
    </location>
</feature>
<name>A0A395G999_9STAP</name>
<evidence type="ECO:0000256" key="1">
    <source>
        <dbReference type="SAM" id="Phobius"/>
    </source>
</evidence>
<dbReference type="EMBL" id="MJBI02000003">
    <property type="protein sequence ID" value="RAI80584.1"/>
    <property type="molecule type" value="Genomic_DNA"/>
</dbReference>
<gene>
    <name evidence="2" type="ORF">BFS35_009095</name>
</gene>
<evidence type="ECO:0000313" key="3">
    <source>
        <dbReference type="Proteomes" id="UP000229523"/>
    </source>
</evidence>
<comment type="caution">
    <text evidence="2">The sequence shown here is derived from an EMBL/GenBank/DDBJ whole genome shotgun (WGS) entry which is preliminary data.</text>
</comment>
<sequence length="155" mass="18584">MYQLMRYLNWRRIKMKKGITLRKQIHYFLLYLVILVLTTMFINYFKRPDQLYNIEQYWPSLLGAFIGWGVMFYIQYKKNPGGLDTKITDERDELIANQYNSLMLPILLFYVPIAFILYAIAMRIEMFSVMSFSIVLCLVFFIYGIGFLLYKNAKS</sequence>
<feature type="transmembrane region" description="Helical" evidence="1">
    <location>
        <begin position="25"/>
        <end position="45"/>
    </location>
</feature>
<keyword evidence="1" id="KW-0472">Membrane</keyword>
<feature type="transmembrane region" description="Helical" evidence="1">
    <location>
        <begin position="57"/>
        <end position="76"/>
    </location>
</feature>
<dbReference type="Proteomes" id="UP000229523">
    <property type="component" value="Unassembled WGS sequence"/>
</dbReference>